<reference evidence="2 3" key="1">
    <citation type="submission" date="2022-10" db="EMBL/GenBank/DDBJ databases">
        <title>Roseococcus glaciei nov., sp. nov., isolated from glacier.</title>
        <authorList>
            <person name="Liu Q."/>
            <person name="Xin Y.-H."/>
        </authorList>
    </citation>
    <scope>NUCLEOTIDE SEQUENCE [LARGE SCALE GENOMIC DNA]</scope>
    <source>
        <strain evidence="2 3">MDT2-1-1</strain>
    </source>
</reference>
<comment type="caution">
    <text evidence="2">The sequence shown here is derived from an EMBL/GenBank/DDBJ whole genome shotgun (WGS) entry which is preliminary data.</text>
</comment>
<evidence type="ECO:0000313" key="3">
    <source>
        <dbReference type="Proteomes" id="UP001526430"/>
    </source>
</evidence>
<protein>
    <recommendedName>
        <fullName evidence="4">Sulfate exporter family transporter</fullName>
    </recommendedName>
</protein>
<feature type="transmembrane region" description="Helical" evidence="1">
    <location>
        <begin position="50"/>
        <end position="70"/>
    </location>
</feature>
<keyword evidence="1" id="KW-0472">Membrane</keyword>
<evidence type="ECO:0008006" key="4">
    <source>
        <dbReference type="Google" id="ProtNLM"/>
    </source>
</evidence>
<feature type="transmembrane region" description="Helical" evidence="1">
    <location>
        <begin position="114"/>
        <end position="133"/>
    </location>
</feature>
<evidence type="ECO:0000313" key="2">
    <source>
        <dbReference type="EMBL" id="MCW8087349.1"/>
    </source>
</evidence>
<proteinExistence type="predicted"/>
<gene>
    <name evidence="2" type="ORF">OF850_17090</name>
</gene>
<sequence length="134" mass="14710">RRGYATVPGAFCPGHSHWLKVLMDPYILLLAGVGVLILLMAWLPMVLRELPLSLPMFCVAFGFVAFGLSSGNTPHPQDHPEITERLTEIVVIIALTGAGLKLDRPFGWRTWAMTWRLLAIAMPLSILGIALVGH</sequence>
<accession>A0ABT3NYV6</accession>
<feature type="transmembrane region" description="Helical" evidence="1">
    <location>
        <begin position="26"/>
        <end position="43"/>
    </location>
</feature>
<keyword evidence="1" id="KW-1133">Transmembrane helix</keyword>
<dbReference type="EMBL" id="JAPFQI010000016">
    <property type="protein sequence ID" value="MCW8087349.1"/>
    <property type="molecule type" value="Genomic_DNA"/>
</dbReference>
<dbReference type="Proteomes" id="UP001526430">
    <property type="component" value="Unassembled WGS sequence"/>
</dbReference>
<name>A0ABT3NYV6_9PROT</name>
<organism evidence="2 3">
    <name type="scientific">Sabulicella glaciei</name>
    <dbReference type="NCBI Taxonomy" id="2984948"/>
    <lineage>
        <taxon>Bacteria</taxon>
        <taxon>Pseudomonadati</taxon>
        <taxon>Pseudomonadota</taxon>
        <taxon>Alphaproteobacteria</taxon>
        <taxon>Acetobacterales</taxon>
        <taxon>Acetobacteraceae</taxon>
        <taxon>Sabulicella</taxon>
    </lineage>
</organism>
<keyword evidence="3" id="KW-1185">Reference proteome</keyword>
<feature type="non-terminal residue" evidence="2">
    <location>
        <position position="1"/>
    </location>
</feature>
<keyword evidence="1" id="KW-0812">Transmembrane</keyword>
<evidence type="ECO:0000256" key="1">
    <source>
        <dbReference type="SAM" id="Phobius"/>
    </source>
</evidence>